<dbReference type="Pfam" id="PF12791">
    <property type="entry name" value="RsgI_N"/>
    <property type="match status" value="1"/>
</dbReference>
<keyword evidence="4 7" id="KW-1133">Transmembrane helix</keyword>
<organism evidence="9 10">
    <name type="scientific">Oxobacter pfennigii</name>
    <dbReference type="NCBI Taxonomy" id="36849"/>
    <lineage>
        <taxon>Bacteria</taxon>
        <taxon>Bacillati</taxon>
        <taxon>Bacillota</taxon>
        <taxon>Clostridia</taxon>
        <taxon>Eubacteriales</taxon>
        <taxon>Clostridiaceae</taxon>
        <taxon>Oxobacter</taxon>
    </lineage>
</organism>
<keyword evidence="10" id="KW-1185">Reference proteome</keyword>
<dbReference type="InterPro" id="IPR055431">
    <property type="entry name" value="RsgI_M"/>
</dbReference>
<evidence type="ECO:0000256" key="7">
    <source>
        <dbReference type="SAM" id="Phobius"/>
    </source>
</evidence>
<feature type="region of interest" description="Disordered" evidence="6">
    <location>
        <begin position="402"/>
        <end position="434"/>
    </location>
</feature>
<evidence type="ECO:0000256" key="6">
    <source>
        <dbReference type="SAM" id="MobiDB-lite"/>
    </source>
</evidence>
<dbReference type="GO" id="GO:0005886">
    <property type="term" value="C:plasma membrane"/>
    <property type="evidence" value="ECO:0007669"/>
    <property type="project" value="UniProtKB-SubCell"/>
</dbReference>
<sequence length="434" mass="48728">MGRVATGIVMDVSSSDAIIMTRDGEFLKVKKPISPFKTGEEITSAVITTRKFNLIKFASLAAALFLVFTPFVYFKEAYATVAYIDVDMNPSIEMGINRFNKVQEVIALNDDAAELLTHIDIKNKDITEALDSVITGAKDKGYIGNEEVTNIEISLIKVKDNKVNISEEKLAQCAENAASKVNLDASIKVTNTERKSSNETKNQSTASKKPSPTPAKAIDSNVKADAKTANQVQGKNIQDKADITAVPRIADNKAQVNKYNPYNRDYSKYSSSGSYSNQNPYGKFYDNNRYPFYGWGMYPTDKKEADSKSTDKKDNQIDKKTESNDAKKTMQDEKKDTKINNNNKKDNSNSKNSRTKDSNNNNKNDKSTYQSPLNFYKPAEAPKNTWPNMPGYMPNYNVPNTLKTDTPKYNNIYDNNNYNTKNYGQDNNKIRSKR</sequence>
<evidence type="ECO:0000256" key="3">
    <source>
        <dbReference type="ARBA" id="ARBA00022692"/>
    </source>
</evidence>
<dbReference type="AlphaFoldDB" id="A0A0P8WKI2"/>
<keyword evidence="5 7" id="KW-0472">Membrane</keyword>
<evidence type="ECO:0000256" key="2">
    <source>
        <dbReference type="ARBA" id="ARBA00022475"/>
    </source>
</evidence>
<dbReference type="STRING" id="36849.OXPF_35970"/>
<feature type="compositionally biased region" description="Low complexity" evidence="6">
    <location>
        <begin position="409"/>
        <end position="427"/>
    </location>
</feature>
<feature type="region of interest" description="Disordered" evidence="6">
    <location>
        <begin position="189"/>
        <end position="217"/>
    </location>
</feature>
<evidence type="ECO:0000259" key="8">
    <source>
        <dbReference type="PROSITE" id="PS51849"/>
    </source>
</evidence>
<keyword evidence="2" id="KW-1003">Cell membrane</keyword>
<dbReference type="PROSITE" id="PS51849">
    <property type="entry name" value="RSGI_N"/>
    <property type="match status" value="1"/>
</dbReference>
<name>A0A0P8WKI2_9CLOT</name>
<evidence type="ECO:0000256" key="1">
    <source>
        <dbReference type="ARBA" id="ARBA00004162"/>
    </source>
</evidence>
<feature type="domain" description="RsgI N-terminal anti-sigma" evidence="8">
    <location>
        <begin position="5"/>
        <end position="53"/>
    </location>
</feature>
<dbReference type="Proteomes" id="UP000050326">
    <property type="component" value="Unassembled WGS sequence"/>
</dbReference>
<dbReference type="EMBL" id="LKET01000051">
    <property type="protein sequence ID" value="KPU42833.1"/>
    <property type="molecule type" value="Genomic_DNA"/>
</dbReference>
<evidence type="ECO:0000313" key="9">
    <source>
        <dbReference type="EMBL" id="KPU42833.1"/>
    </source>
</evidence>
<comment type="caution">
    <text evidence="9">The sequence shown here is derived from an EMBL/GenBank/DDBJ whole genome shotgun (WGS) entry which is preliminary data.</text>
</comment>
<keyword evidence="3 7" id="KW-0812">Transmembrane</keyword>
<dbReference type="OrthoDB" id="9800626at2"/>
<feature type="compositionally biased region" description="Basic and acidic residues" evidence="6">
    <location>
        <begin position="302"/>
        <end position="348"/>
    </location>
</feature>
<feature type="compositionally biased region" description="Polar residues" evidence="6">
    <location>
        <begin position="199"/>
        <end position="210"/>
    </location>
</feature>
<feature type="transmembrane region" description="Helical" evidence="7">
    <location>
        <begin position="54"/>
        <end position="74"/>
    </location>
</feature>
<accession>A0A0P8WKI2</accession>
<evidence type="ECO:0000256" key="4">
    <source>
        <dbReference type="ARBA" id="ARBA00022989"/>
    </source>
</evidence>
<dbReference type="RefSeq" id="WP_054876574.1">
    <property type="nucleotide sequence ID" value="NZ_LKET01000051.1"/>
</dbReference>
<comment type="subcellular location">
    <subcellularLocation>
        <location evidence="1">Cell membrane</location>
        <topology evidence="1">Single-pass membrane protein</topology>
    </subcellularLocation>
</comment>
<dbReference type="InterPro" id="IPR024449">
    <property type="entry name" value="Anti-sigma_RsgI_N"/>
</dbReference>
<dbReference type="Pfam" id="PF23750">
    <property type="entry name" value="RsgI_M"/>
    <property type="match status" value="1"/>
</dbReference>
<reference evidence="9 10" key="1">
    <citation type="submission" date="2015-09" db="EMBL/GenBank/DDBJ databases">
        <title>Genome sequence of Oxobacter pfennigii DSM 3222.</title>
        <authorList>
            <person name="Poehlein A."/>
            <person name="Bengelsdorf F.R."/>
            <person name="Schiel-Bengelsdorf B."/>
            <person name="Duerre P."/>
            <person name="Daniel R."/>
        </authorList>
    </citation>
    <scope>NUCLEOTIDE SEQUENCE [LARGE SCALE GENOMIC DNA]</scope>
    <source>
        <strain evidence="9 10">DSM 3222</strain>
    </source>
</reference>
<evidence type="ECO:0000256" key="5">
    <source>
        <dbReference type="ARBA" id="ARBA00023136"/>
    </source>
</evidence>
<feature type="region of interest" description="Disordered" evidence="6">
    <location>
        <begin position="255"/>
        <end position="278"/>
    </location>
</feature>
<feature type="region of interest" description="Disordered" evidence="6">
    <location>
        <begin position="302"/>
        <end position="390"/>
    </location>
</feature>
<protein>
    <submittedName>
        <fullName evidence="9">Anti-sigma-I factor RsgI</fullName>
    </submittedName>
</protein>
<evidence type="ECO:0000313" key="10">
    <source>
        <dbReference type="Proteomes" id="UP000050326"/>
    </source>
</evidence>
<gene>
    <name evidence="9" type="primary">rsgI</name>
    <name evidence="9" type="ORF">OXPF_35970</name>
</gene>
<proteinExistence type="predicted"/>